<proteinExistence type="predicted"/>
<protein>
    <submittedName>
        <fullName evidence="1">Uncharacterized protein</fullName>
    </submittedName>
</protein>
<name>A0A383RGG5_PAEAL</name>
<dbReference type="AlphaFoldDB" id="A0A383RGG5"/>
<organism evidence="1 2">
    <name type="scientific">Paenibacillus alvei</name>
    <name type="common">Bacillus alvei</name>
    <dbReference type="NCBI Taxonomy" id="44250"/>
    <lineage>
        <taxon>Bacteria</taxon>
        <taxon>Bacillati</taxon>
        <taxon>Bacillota</taxon>
        <taxon>Bacilli</taxon>
        <taxon>Bacillales</taxon>
        <taxon>Paenibacillaceae</taxon>
        <taxon>Paenibacillus</taxon>
    </lineage>
</organism>
<dbReference type="InterPro" id="IPR025444">
    <property type="entry name" value="Monooxy_af470"/>
</dbReference>
<reference evidence="2" key="1">
    <citation type="submission" date="2018-08" db="EMBL/GenBank/DDBJ databases">
        <authorList>
            <person name="Chevrot R."/>
        </authorList>
    </citation>
    <scope>NUCLEOTIDE SEQUENCE [LARGE SCALE GENOMIC DNA]</scope>
</reference>
<dbReference type="InterPro" id="IPR011008">
    <property type="entry name" value="Dimeric_a/b-barrel"/>
</dbReference>
<dbReference type="Proteomes" id="UP000304148">
    <property type="component" value="Chromosome"/>
</dbReference>
<gene>
    <name evidence="1" type="ORF">PBLR_13851</name>
</gene>
<evidence type="ECO:0000313" key="1">
    <source>
        <dbReference type="EMBL" id="SYX85429.1"/>
    </source>
</evidence>
<dbReference type="EMBL" id="LS992241">
    <property type="protein sequence ID" value="SYX85429.1"/>
    <property type="molecule type" value="Genomic_DNA"/>
</dbReference>
<evidence type="ECO:0000313" key="2">
    <source>
        <dbReference type="Proteomes" id="UP000304148"/>
    </source>
</evidence>
<dbReference type="Pfam" id="PF13826">
    <property type="entry name" value="Monooxy_af470-like"/>
    <property type="match status" value="1"/>
</dbReference>
<dbReference type="SUPFAM" id="SSF54909">
    <property type="entry name" value="Dimeric alpha+beta barrel"/>
    <property type="match status" value="1"/>
</dbReference>
<dbReference type="RefSeq" id="WP_021261514.1">
    <property type="nucleotide sequence ID" value="NZ_LS992241.1"/>
</dbReference>
<accession>A0A383RGG5</accession>
<sequence>MGIHMGRFAAKMEGSFVVFIIGMRVNRWLAVRKWLPVARAMPRMMKELYQDKEHGFLHAEYFIGRNGPMLVQYWRSFEDLERYARNGFHKETWRKFHQTGKAGEVGVYHETYRIEPGQYEAVYNYMPAFGLGKAGQLIPAEGTYHSSRQRLNQSKVGG</sequence>